<name>A0A923LPM9_9FIRM</name>
<sequence length="117" mass="13153">MGIGINSISAMIDQTNSSAANSKTNALQSKLDGDLSTASDEELMDVCKDFEAYFVEQVLKEVEKTIPKQEDEDSSMSQLTDYFKDEMIQELATEVCDQQSLGLAQQMYEQMKRNYSL</sequence>
<keyword evidence="2" id="KW-1185">Reference proteome</keyword>
<evidence type="ECO:0000313" key="1">
    <source>
        <dbReference type="EMBL" id="MBC5714809.1"/>
    </source>
</evidence>
<protein>
    <submittedName>
        <fullName evidence="1">Rod-binding protein</fullName>
    </submittedName>
</protein>
<accession>A0A923LPM9</accession>
<comment type="caution">
    <text evidence="1">The sequence shown here is derived from an EMBL/GenBank/DDBJ whole genome shotgun (WGS) entry which is preliminary data.</text>
</comment>
<dbReference type="Proteomes" id="UP000606720">
    <property type="component" value="Unassembled WGS sequence"/>
</dbReference>
<proteinExistence type="predicted"/>
<reference evidence="1" key="1">
    <citation type="submission" date="2020-08" db="EMBL/GenBank/DDBJ databases">
        <title>Genome public.</title>
        <authorList>
            <person name="Liu C."/>
            <person name="Sun Q."/>
        </authorList>
    </citation>
    <scope>NUCLEOTIDE SEQUENCE</scope>
    <source>
        <strain evidence="1">BX1005</strain>
    </source>
</reference>
<dbReference type="AlphaFoldDB" id="A0A923LPM9"/>
<gene>
    <name evidence="1" type="ORF">H8S17_11460</name>
</gene>
<dbReference type="RefSeq" id="WP_178050866.1">
    <property type="nucleotide sequence ID" value="NZ_JACOPH010000010.1"/>
</dbReference>
<evidence type="ECO:0000313" key="2">
    <source>
        <dbReference type="Proteomes" id="UP000606720"/>
    </source>
</evidence>
<organism evidence="1 2">
    <name type="scientific">Roseburia zhanii</name>
    <dbReference type="NCBI Taxonomy" id="2763064"/>
    <lineage>
        <taxon>Bacteria</taxon>
        <taxon>Bacillati</taxon>
        <taxon>Bacillota</taxon>
        <taxon>Clostridia</taxon>
        <taxon>Lachnospirales</taxon>
        <taxon>Lachnospiraceae</taxon>
        <taxon>Roseburia</taxon>
    </lineage>
</organism>
<dbReference type="EMBL" id="JACOPH010000010">
    <property type="protein sequence ID" value="MBC5714809.1"/>
    <property type="molecule type" value="Genomic_DNA"/>
</dbReference>